<organism evidence="3">
    <name type="scientific">Dissoconium aciculare CBS 342.82</name>
    <dbReference type="NCBI Taxonomy" id="1314786"/>
    <lineage>
        <taxon>Eukaryota</taxon>
        <taxon>Fungi</taxon>
        <taxon>Dikarya</taxon>
        <taxon>Ascomycota</taxon>
        <taxon>Pezizomycotina</taxon>
        <taxon>Dothideomycetes</taxon>
        <taxon>Dothideomycetidae</taxon>
        <taxon>Mycosphaerellales</taxon>
        <taxon>Dissoconiaceae</taxon>
        <taxon>Dissoconium</taxon>
    </lineage>
</organism>
<evidence type="ECO:0000259" key="1">
    <source>
        <dbReference type="PROSITE" id="PS50181"/>
    </source>
</evidence>
<keyword evidence="2" id="KW-1185">Reference proteome</keyword>
<evidence type="ECO:0000313" key="3">
    <source>
        <dbReference type="RefSeq" id="XP_033456679.1"/>
    </source>
</evidence>
<dbReference type="SUPFAM" id="SSF81383">
    <property type="entry name" value="F-box domain"/>
    <property type="match status" value="1"/>
</dbReference>
<dbReference type="Proteomes" id="UP000504637">
    <property type="component" value="Unplaced"/>
</dbReference>
<gene>
    <name evidence="3" type="ORF">K489DRAFT_363256</name>
</gene>
<evidence type="ECO:0000313" key="2">
    <source>
        <dbReference type="Proteomes" id="UP000504637"/>
    </source>
</evidence>
<protein>
    <recommendedName>
        <fullName evidence="1">F-box domain-containing protein</fullName>
    </recommendedName>
</protein>
<proteinExistence type="predicted"/>
<dbReference type="Pfam" id="PF00646">
    <property type="entry name" value="F-box"/>
    <property type="match status" value="1"/>
</dbReference>
<dbReference type="OrthoDB" id="2687876at2759"/>
<accession>A0A6J3LVE6</accession>
<dbReference type="InterPro" id="IPR001810">
    <property type="entry name" value="F-box_dom"/>
</dbReference>
<feature type="domain" description="F-box" evidence="1">
    <location>
        <begin position="53"/>
        <end position="99"/>
    </location>
</feature>
<dbReference type="RefSeq" id="XP_033456679.1">
    <property type="nucleotide sequence ID" value="XM_033602679.1"/>
</dbReference>
<dbReference type="AlphaFoldDB" id="A0A6J3LVE6"/>
<reference evidence="3" key="1">
    <citation type="submission" date="2020-01" db="EMBL/GenBank/DDBJ databases">
        <authorList>
            <consortium name="DOE Joint Genome Institute"/>
            <person name="Haridas S."/>
            <person name="Albert R."/>
            <person name="Binder M."/>
            <person name="Bloem J."/>
            <person name="Labutti K."/>
            <person name="Salamov A."/>
            <person name="Andreopoulos B."/>
            <person name="Baker S.E."/>
            <person name="Barry K."/>
            <person name="Bills G."/>
            <person name="Bluhm B.H."/>
            <person name="Cannon C."/>
            <person name="Castanera R."/>
            <person name="Culley D.E."/>
            <person name="Daum C."/>
            <person name="Ezra D."/>
            <person name="Gonzalez J.B."/>
            <person name="Henrissat B."/>
            <person name="Kuo A."/>
            <person name="Liang C."/>
            <person name="Lipzen A."/>
            <person name="Lutzoni F."/>
            <person name="Magnuson J."/>
            <person name="Mondo S."/>
            <person name="Nolan M."/>
            <person name="Ohm R."/>
            <person name="Pangilinan J."/>
            <person name="Park H.-J."/>
            <person name="Ramirez L."/>
            <person name="Alfaro M."/>
            <person name="Sun H."/>
            <person name="Tritt A."/>
            <person name="Yoshinaga Y."/>
            <person name="Zwiers L.-H."/>
            <person name="Turgeon B.G."/>
            <person name="Goodwin S.B."/>
            <person name="Spatafora J.W."/>
            <person name="Crous P.W."/>
            <person name="Grigoriev I.V."/>
        </authorList>
    </citation>
    <scope>NUCLEOTIDE SEQUENCE</scope>
    <source>
        <strain evidence="3">CBS 342.82</strain>
    </source>
</reference>
<dbReference type="InterPro" id="IPR036047">
    <property type="entry name" value="F-box-like_dom_sf"/>
</dbReference>
<sequence>MNAKKTQIDEFDEHVLLKYSHRPHYILKRLIPVNEADALAASQIKREHGSSSLGSLDDLPRELIDEILCQMDLQSLARLSQACLRGKKVVDELPAYNQIVSSASHIFATLTRVQVIGLHSVAKLHATLRSESCISCGQFGACLILLSCERCCHACLAYNQSLWMITAERARSCFGLTEEQSLSLPYMRSVSGPYPYRGINANLSPTLLTSVRAAKLLANKMRSGVGEALIGEVATLGLGPLDKRIIEANWLRRAPLEPLRYDPLVLSTRNRDMPLNPWRGMGAIYFPQLTASGSLENGLWCKGCTVASWSCPLSLIDEENIPPGVVPDDCARQPFLRGLEYRARTTAGFIEHARLCPWANDEEIGKFAQHVPEPFFACKEPCPLCK</sequence>
<reference evidence="3" key="3">
    <citation type="submission" date="2025-08" db="UniProtKB">
        <authorList>
            <consortium name="RefSeq"/>
        </authorList>
    </citation>
    <scope>IDENTIFICATION</scope>
    <source>
        <strain evidence="3">CBS 342.82</strain>
    </source>
</reference>
<name>A0A6J3LVE6_9PEZI</name>
<dbReference type="PROSITE" id="PS50181">
    <property type="entry name" value="FBOX"/>
    <property type="match status" value="1"/>
</dbReference>
<reference evidence="3" key="2">
    <citation type="submission" date="2020-04" db="EMBL/GenBank/DDBJ databases">
        <authorList>
            <consortium name="NCBI Genome Project"/>
        </authorList>
    </citation>
    <scope>NUCLEOTIDE SEQUENCE</scope>
    <source>
        <strain evidence="3">CBS 342.82</strain>
    </source>
</reference>
<dbReference type="GeneID" id="54360479"/>